<feature type="region of interest" description="Disordered" evidence="1">
    <location>
        <begin position="1"/>
        <end position="51"/>
    </location>
</feature>
<proteinExistence type="predicted"/>
<evidence type="ECO:0000313" key="3">
    <source>
        <dbReference type="Proteomes" id="UP000813444"/>
    </source>
</evidence>
<sequence length="375" mass="43113">MAPTPIHVRGKRKAPSKSAASPSVKNQKTAFMEDERKKKKDDAAATTTTSAAKSFAMIRQSRQRPTLEGLPIEILEPIFLYSENLSLPRSSSRLGLKLSAPSTFVRLVMQAFGDTWDQSFGHLPQQMDTAGVERSLLDWKRQPPANYPEQEKLKHGPDSAGNAAFQSKVLELPQVTIDVLLVAQQRWVDQSSRGRWFQHNTICCKGTHLPDDDAPADQHPPARFDAQACFEADFQQVMATPSRRRYVSNWFHQDVHPDAQIPKSVLTGPWDDEKRRRLLWLKRGGANLEHEWYRSLAWEDKADCLENMLLRPPRLDLFVFNCLWDTALADQLPTELVSKYLARLDERMEKTTTKVKGTEDQILRWLQKRWRYRPL</sequence>
<dbReference type="EMBL" id="JAGPNK010000020">
    <property type="protein sequence ID" value="KAH7304926.1"/>
    <property type="molecule type" value="Genomic_DNA"/>
</dbReference>
<keyword evidence="3" id="KW-1185">Reference proteome</keyword>
<organism evidence="2 3">
    <name type="scientific">Stachybotrys elegans</name>
    <dbReference type="NCBI Taxonomy" id="80388"/>
    <lineage>
        <taxon>Eukaryota</taxon>
        <taxon>Fungi</taxon>
        <taxon>Dikarya</taxon>
        <taxon>Ascomycota</taxon>
        <taxon>Pezizomycotina</taxon>
        <taxon>Sordariomycetes</taxon>
        <taxon>Hypocreomycetidae</taxon>
        <taxon>Hypocreales</taxon>
        <taxon>Stachybotryaceae</taxon>
        <taxon>Stachybotrys</taxon>
    </lineage>
</organism>
<protein>
    <submittedName>
        <fullName evidence="2">Uncharacterized protein</fullName>
    </submittedName>
</protein>
<dbReference type="OrthoDB" id="4167490at2759"/>
<evidence type="ECO:0000313" key="2">
    <source>
        <dbReference type="EMBL" id="KAH7304926.1"/>
    </source>
</evidence>
<gene>
    <name evidence="2" type="ORF">B0I35DRAFT_484120</name>
</gene>
<accession>A0A8K0SFG2</accession>
<name>A0A8K0SFG2_9HYPO</name>
<feature type="compositionally biased region" description="Basic and acidic residues" evidence="1">
    <location>
        <begin position="31"/>
        <end position="43"/>
    </location>
</feature>
<reference evidence="2" key="1">
    <citation type="journal article" date="2021" name="Nat. Commun.">
        <title>Genetic determinants of endophytism in the Arabidopsis root mycobiome.</title>
        <authorList>
            <person name="Mesny F."/>
            <person name="Miyauchi S."/>
            <person name="Thiergart T."/>
            <person name="Pickel B."/>
            <person name="Atanasova L."/>
            <person name="Karlsson M."/>
            <person name="Huettel B."/>
            <person name="Barry K.W."/>
            <person name="Haridas S."/>
            <person name="Chen C."/>
            <person name="Bauer D."/>
            <person name="Andreopoulos W."/>
            <person name="Pangilinan J."/>
            <person name="LaButti K."/>
            <person name="Riley R."/>
            <person name="Lipzen A."/>
            <person name="Clum A."/>
            <person name="Drula E."/>
            <person name="Henrissat B."/>
            <person name="Kohler A."/>
            <person name="Grigoriev I.V."/>
            <person name="Martin F.M."/>
            <person name="Hacquard S."/>
        </authorList>
    </citation>
    <scope>NUCLEOTIDE SEQUENCE</scope>
    <source>
        <strain evidence="2">MPI-CAGE-CH-0235</strain>
    </source>
</reference>
<dbReference type="AlphaFoldDB" id="A0A8K0SFG2"/>
<comment type="caution">
    <text evidence="2">The sequence shown here is derived from an EMBL/GenBank/DDBJ whole genome shotgun (WGS) entry which is preliminary data.</text>
</comment>
<dbReference type="Proteomes" id="UP000813444">
    <property type="component" value="Unassembled WGS sequence"/>
</dbReference>
<evidence type="ECO:0000256" key="1">
    <source>
        <dbReference type="SAM" id="MobiDB-lite"/>
    </source>
</evidence>